<dbReference type="FunFam" id="3.30.300.160:FF:000002">
    <property type="entry name" value="Type II secretion system protein E"/>
    <property type="match status" value="1"/>
</dbReference>
<feature type="domain" description="Bacterial type II secretion system protein E" evidence="4">
    <location>
        <begin position="170"/>
        <end position="556"/>
    </location>
</feature>
<dbReference type="EMBL" id="MFDV01000015">
    <property type="protein sequence ID" value="OGE71653.1"/>
    <property type="molecule type" value="Genomic_DNA"/>
</dbReference>
<evidence type="ECO:0000259" key="5">
    <source>
        <dbReference type="Pfam" id="PF05157"/>
    </source>
</evidence>
<keyword evidence="2" id="KW-0547">Nucleotide-binding</keyword>
<accession>A0A1F5N251</accession>
<dbReference type="Gene3D" id="3.40.50.300">
    <property type="entry name" value="P-loop containing nucleotide triphosphate hydrolases"/>
    <property type="match status" value="1"/>
</dbReference>
<dbReference type="AlphaFoldDB" id="A0A1F5N251"/>
<dbReference type="PANTHER" id="PTHR30258">
    <property type="entry name" value="TYPE II SECRETION SYSTEM PROTEIN GSPE-RELATED"/>
    <property type="match status" value="1"/>
</dbReference>
<dbReference type="FunFam" id="3.30.450.90:FF:000001">
    <property type="entry name" value="Type II secretion system ATPase GspE"/>
    <property type="match status" value="1"/>
</dbReference>
<dbReference type="SUPFAM" id="SSF160246">
    <property type="entry name" value="EspE N-terminal domain-like"/>
    <property type="match status" value="1"/>
</dbReference>
<evidence type="ECO:0000313" key="6">
    <source>
        <dbReference type="EMBL" id="OGE71653.1"/>
    </source>
</evidence>
<protein>
    <recommendedName>
        <fullName evidence="8">AAA+ ATPase domain-containing protein</fullName>
    </recommendedName>
</protein>
<dbReference type="Pfam" id="PF05157">
    <property type="entry name" value="MshEN"/>
    <property type="match status" value="1"/>
</dbReference>
<dbReference type="FunFam" id="3.40.50.300:FF:000398">
    <property type="entry name" value="Type IV pilus assembly ATPase PilB"/>
    <property type="match status" value="1"/>
</dbReference>
<proteinExistence type="inferred from homology"/>
<dbReference type="InterPro" id="IPR027417">
    <property type="entry name" value="P-loop_NTPase"/>
</dbReference>
<evidence type="ECO:0000313" key="7">
    <source>
        <dbReference type="Proteomes" id="UP000177057"/>
    </source>
</evidence>
<feature type="domain" description="Type II secretion system protein GspE N-terminal" evidence="5">
    <location>
        <begin position="56"/>
        <end position="138"/>
    </location>
</feature>
<dbReference type="GO" id="GO:0005886">
    <property type="term" value="C:plasma membrane"/>
    <property type="evidence" value="ECO:0007669"/>
    <property type="project" value="TreeGrafter"/>
</dbReference>
<dbReference type="InterPro" id="IPR007831">
    <property type="entry name" value="T2SS_GspE_N"/>
</dbReference>
<dbReference type="Proteomes" id="UP000177057">
    <property type="component" value="Unassembled WGS sequence"/>
</dbReference>
<comment type="similarity">
    <text evidence="1">Belongs to the GSP E family.</text>
</comment>
<organism evidence="6 7">
    <name type="scientific">Candidatus Daviesbacteria bacterium RIFCSPLOWO2_02_FULL_38_15</name>
    <dbReference type="NCBI Taxonomy" id="1797794"/>
    <lineage>
        <taxon>Bacteria</taxon>
        <taxon>Candidatus Daviesiibacteriota</taxon>
    </lineage>
</organism>
<dbReference type="GO" id="GO:0005524">
    <property type="term" value="F:ATP binding"/>
    <property type="evidence" value="ECO:0007669"/>
    <property type="project" value="UniProtKB-KW"/>
</dbReference>
<dbReference type="Pfam" id="PF00437">
    <property type="entry name" value="T2SSE"/>
    <property type="match status" value="1"/>
</dbReference>
<dbReference type="InterPro" id="IPR037257">
    <property type="entry name" value="T2SS_E_N_sf"/>
</dbReference>
<evidence type="ECO:0008006" key="8">
    <source>
        <dbReference type="Google" id="ProtNLM"/>
    </source>
</evidence>
<comment type="caution">
    <text evidence="6">The sequence shown here is derived from an EMBL/GenBank/DDBJ whole genome shotgun (WGS) entry which is preliminary data.</text>
</comment>
<dbReference type="STRING" id="1797794.A3H40_01435"/>
<name>A0A1F5N251_9BACT</name>
<keyword evidence="3" id="KW-0067">ATP-binding</keyword>
<evidence type="ECO:0000256" key="1">
    <source>
        <dbReference type="ARBA" id="ARBA00006611"/>
    </source>
</evidence>
<dbReference type="InterPro" id="IPR001482">
    <property type="entry name" value="T2SS/T4SS_dom"/>
</dbReference>
<dbReference type="CDD" id="cd01129">
    <property type="entry name" value="PulE-GspE-like"/>
    <property type="match status" value="1"/>
</dbReference>
<dbReference type="GO" id="GO:0016887">
    <property type="term" value="F:ATP hydrolysis activity"/>
    <property type="evidence" value="ECO:0007669"/>
    <property type="project" value="TreeGrafter"/>
</dbReference>
<evidence type="ECO:0000256" key="3">
    <source>
        <dbReference type="ARBA" id="ARBA00022840"/>
    </source>
</evidence>
<dbReference type="Gene3D" id="3.30.450.90">
    <property type="match status" value="1"/>
</dbReference>
<dbReference type="Gene3D" id="3.30.300.160">
    <property type="entry name" value="Type II secretion system, protein E, N-terminal domain"/>
    <property type="match status" value="1"/>
</dbReference>
<evidence type="ECO:0000259" key="4">
    <source>
        <dbReference type="Pfam" id="PF00437"/>
    </source>
</evidence>
<reference evidence="6 7" key="1">
    <citation type="journal article" date="2016" name="Nat. Commun.">
        <title>Thousands of microbial genomes shed light on interconnected biogeochemical processes in an aquifer system.</title>
        <authorList>
            <person name="Anantharaman K."/>
            <person name="Brown C.T."/>
            <person name="Hug L.A."/>
            <person name="Sharon I."/>
            <person name="Castelle C.J."/>
            <person name="Probst A.J."/>
            <person name="Thomas B.C."/>
            <person name="Singh A."/>
            <person name="Wilkins M.J."/>
            <person name="Karaoz U."/>
            <person name="Brodie E.L."/>
            <person name="Williams K.H."/>
            <person name="Hubbard S.S."/>
            <person name="Banfield J.F."/>
        </authorList>
    </citation>
    <scope>NUCLEOTIDE SEQUENCE [LARGE SCALE GENOMIC DNA]</scope>
</reference>
<dbReference type="SUPFAM" id="SSF52540">
    <property type="entry name" value="P-loop containing nucleoside triphosphate hydrolases"/>
    <property type="match status" value="1"/>
</dbReference>
<gene>
    <name evidence="6" type="ORF">A3H40_01435</name>
</gene>
<evidence type="ECO:0000256" key="2">
    <source>
        <dbReference type="ARBA" id="ARBA00022741"/>
    </source>
</evidence>
<sequence>MPIEEILFKQGLLTSDQLAAIKLESINSGQSVESLLLQHNLIPLDKITQAKAQILSVPFVKVEDKAIAADILNLIPEPAARRYKIIPFEKSNGELLVAMVDPLDIQIIQFIEKRSGMRVKPFLALESDILKAISDQYAQNLTTDVTSALKEVQSVEPAKEQSEGLEVIWEAPVTNIVNQLLEYAVKARASDIHIEPEEDRIRIRYRIDGILQEKILLPRGVHGALVSRIKILAVLKIDEKRLPQDGRFTFTYDSHEVDLRISVIPTVFGEKVVMRLLPKSTVAPTLLELGLRGTSFKALEGQLLRTHGIILLCGPTGSGKTTTLYSILTKVSTTKVNVVTVEDPVEYQISGVNQVQVNPGVGLTFASALRSFLRQDPNIIMVGEVRDTETAELAIQAALTGHQVFSTVHTNSASGAAPRLLDMGVEPFLLTSALNTTVGQRVVRKTCPHCKIQFSPPPEVLEGIKQVLGKIISSQSGISKFYKGTGCNFCNHTGYLGRIGIFEVLVITDQINKLILEHASSNAIEKVAAESGMITMKQDGYLKVLEGVTTLEEVLRVAQD</sequence>
<dbReference type="PANTHER" id="PTHR30258:SF1">
    <property type="entry name" value="PROTEIN TRANSPORT PROTEIN HOFB HOMOLOG"/>
    <property type="match status" value="1"/>
</dbReference>